<feature type="domain" description="Globin" evidence="7">
    <location>
        <begin position="1"/>
        <end position="117"/>
    </location>
</feature>
<organism evidence="8 9">
    <name type="scientific">Dinothrombium tinctorium</name>
    <dbReference type="NCBI Taxonomy" id="1965070"/>
    <lineage>
        <taxon>Eukaryota</taxon>
        <taxon>Metazoa</taxon>
        <taxon>Ecdysozoa</taxon>
        <taxon>Arthropoda</taxon>
        <taxon>Chelicerata</taxon>
        <taxon>Arachnida</taxon>
        <taxon>Acari</taxon>
        <taxon>Acariformes</taxon>
        <taxon>Trombidiformes</taxon>
        <taxon>Prostigmata</taxon>
        <taxon>Anystina</taxon>
        <taxon>Parasitengona</taxon>
        <taxon>Trombidioidea</taxon>
        <taxon>Trombidiidae</taxon>
        <taxon>Dinothrombium</taxon>
    </lineage>
</organism>
<evidence type="ECO:0000256" key="6">
    <source>
        <dbReference type="RuleBase" id="RU000356"/>
    </source>
</evidence>
<protein>
    <submittedName>
        <fullName evidence="8">Cytoglobin-2-like protein</fullName>
    </submittedName>
</protein>
<dbReference type="EMBL" id="NCKU01005303">
    <property type="protein sequence ID" value="RWS04741.1"/>
    <property type="molecule type" value="Genomic_DNA"/>
</dbReference>
<keyword evidence="5" id="KW-0408">Iron</keyword>
<evidence type="ECO:0000259" key="7">
    <source>
        <dbReference type="PROSITE" id="PS01033"/>
    </source>
</evidence>
<evidence type="ECO:0000256" key="5">
    <source>
        <dbReference type="ARBA" id="ARBA00023004"/>
    </source>
</evidence>
<dbReference type="Gene3D" id="1.10.490.10">
    <property type="entry name" value="Globins"/>
    <property type="match status" value="1"/>
</dbReference>
<keyword evidence="3 6" id="KW-0561">Oxygen transport</keyword>
<sequence length="123" mass="14233">LFETHPEVQEVFMPFREVDPSDLKFSKELRAHALRVMGIVQKVVARIRDAEKCEQLLQELGKKHVSYGAKVNYVDLVGPQFIYAIKPSLESKWNEEVEVAWHLLFKFIAFHMKTSMIENANSG</sequence>
<comment type="similarity">
    <text evidence="6">Belongs to the globin family.</text>
</comment>
<evidence type="ECO:0000256" key="1">
    <source>
        <dbReference type="ARBA" id="ARBA00022448"/>
    </source>
</evidence>
<keyword evidence="2 6" id="KW-0349">Heme</keyword>
<evidence type="ECO:0000256" key="2">
    <source>
        <dbReference type="ARBA" id="ARBA00022617"/>
    </source>
</evidence>
<dbReference type="PANTHER" id="PTHR46458:SF1">
    <property type="entry name" value="GEO09476P1"/>
    <property type="match status" value="1"/>
</dbReference>
<dbReference type="Proteomes" id="UP000285301">
    <property type="component" value="Unassembled WGS sequence"/>
</dbReference>
<name>A0A443QP13_9ACAR</name>
<dbReference type="GO" id="GO:0020037">
    <property type="term" value="F:heme binding"/>
    <property type="evidence" value="ECO:0007669"/>
    <property type="project" value="InterPro"/>
</dbReference>
<evidence type="ECO:0000256" key="3">
    <source>
        <dbReference type="ARBA" id="ARBA00022621"/>
    </source>
</evidence>
<dbReference type="AlphaFoldDB" id="A0A443QP13"/>
<dbReference type="SUPFAM" id="SSF46458">
    <property type="entry name" value="Globin-like"/>
    <property type="match status" value="1"/>
</dbReference>
<keyword evidence="1 6" id="KW-0813">Transport</keyword>
<reference evidence="8 9" key="1">
    <citation type="journal article" date="2018" name="Gigascience">
        <title>Genomes of trombidid mites reveal novel predicted allergens and laterally-transferred genes associated with secondary metabolism.</title>
        <authorList>
            <person name="Dong X."/>
            <person name="Chaisiri K."/>
            <person name="Xia D."/>
            <person name="Armstrong S.D."/>
            <person name="Fang Y."/>
            <person name="Donnelly M.J."/>
            <person name="Kadowaki T."/>
            <person name="McGarry J.W."/>
            <person name="Darby A.C."/>
            <person name="Makepeace B.L."/>
        </authorList>
    </citation>
    <scope>NUCLEOTIDE SEQUENCE [LARGE SCALE GENOMIC DNA]</scope>
    <source>
        <strain evidence="8">UoL-WK</strain>
    </source>
</reference>
<keyword evidence="9" id="KW-1185">Reference proteome</keyword>
<dbReference type="OrthoDB" id="6429478at2759"/>
<dbReference type="STRING" id="1965070.A0A443QP13"/>
<dbReference type="Pfam" id="PF00042">
    <property type="entry name" value="Globin"/>
    <property type="match status" value="1"/>
</dbReference>
<dbReference type="InterPro" id="IPR050532">
    <property type="entry name" value="Globin-like_OT"/>
</dbReference>
<evidence type="ECO:0000256" key="4">
    <source>
        <dbReference type="ARBA" id="ARBA00022723"/>
    </source>
</evidence>
<keyword evidence="4" id="KW-0479">Metal-binding</keyword>
<dbReference type="GO" id="GO:0019825">
    <property type="term" value="F:oxygen binding"/>
    <property type="evidence" value="ECO:0007669"/>
    <property type="project" value="InterPro"/>
</dbReference>
<evidence type="ECO:0000313" key="8">
    <source>
        <dbReference type="EMBL" id="RWS04741.1"/>
    </source>
</evidence>
<gene>
    <name evidence="8" type="ORF">B4U79_13963</name>
</gene>
<dbReference type="InterPro" id="IPR012292">
    <property type="entry name" value="Globin/Proto"/>
</dbReference>
<dbReference type="PROSITE" id="PS01033">
    <property type="entry name" value="GLOBIN"/>
    <property type="match status" value="1"/>
</dbReference>
<dbReference type="InterPro" id="IPR009050">
    <property type="entry name" value="Globin-like_sf"/>
</dbReference>
<dbReference type="PANTHER" id="PTHR46458">
    <property type="entry name" value="BLR2807 PROTEIN"/>
    <property type="match status" value="1"/>
</dbReference>
<proteinExistence type="inferred from homology"/>
<comment type="caution">
    <text evidence="8">The sequence shown here is derived from an EMBL/GenBank/DDBJ whole genome shotgun (WGS) entry which is preliminary data.</text>
</comment>
<dbReference type="InterPro" id="IPR000971">
    <property type="entry name" value="Globin"/>
</dbReference>
<feature type="non-terminal residue" evidence="8">
    <location>
        <position position="1"/>
    </location>
</feature>
<dbReference type="GO" id="GO:0046872">
    <property type="term" value="F:metal ion binding"/>
    <property type="evidence" value="ECO:0007669"/>
    <property type="project" value="UniProtKB-KW"/>
</dbReference>
<dbReference type="GO" id="GO:0005344">
    <property type="term" value="F:oxygen carrier activity"/>
    <property type="evidence" value="ECO:0007669"/>
    <property type="project" value="UniProtKB-KW"/>
</dbReference>
<accession>A0A443QP13</accession>
<evidence type="ECO:0000313" key="9">
    <source>
        <dbReference type="Proteomes" id="UP000285301"/>
    </source>
</evidence>